<keyword evidence="2" id="KW-0520">NAD</keyword>
<dbReference type="Pfam" id="PF16363">
    <property type="entry name" value="GDP_Man_Dehyd"/>
    <property type="match status" value="1"/>
</dbReference>
<dbReference type="AlphaFoldDB" id="A0A2S2KUK7"/>
<gene>
    <name evidence="5" type="ORF">NZNM25_19560</name>
</gene>
<evidence type="ECO:0000256" key="3">
    <source>
        <dbReference type="ARBA" id="ARBA00023239"/>
    </source>
</evidence>
<evidence type="ECO:0000313" key="6">
    <source>
        <dbReference type="Proteomes" id="UP000245829"/>
    </source>
</evidence>
<keyword evidence="3" id="KW-0456">Lyase</keyword>
<feature type="domain" description="NAD(P)-binding" evidence="4">
    <location>
        <begin position="4"/>
        <end position="303"/>
    </location>
</feature>
<dbReference type="Gene3D" id="3.90.25.10">
    <property type="entry name" value="UDP-galactose 4-epimerase, domain 1"/>
    <property type="match status" value="1"/>
</dbReference>
<comment type="caution">
    <text evidence="5">The sequence shown here is derived from an EMBL/GenBank/DDBJ whole genome shotgun (WGS) entry which is preliminary data.</text>
</comment>
<dbReference type="Gene3D" id="3.40.50.720">
    <property type="entry name" value="NAD(P)-binding Rossmann-like Domain"/>
    <property type="match status" value="1"/>
</dbReference>
<dbReference type="OrthoDB" id="4907at2157"/>
<dbReference type="PANTHER" id="PTHR43000">
    <property type="entry name" value="DTDP-D-GLUCOSE 4,6-DEHYDRATASE-RELATED"/>
    <property type="match status" value="1"/>
</dbReference>
<sequence length="333" mass="38277">MKILVCGGAGFIGSAFIRNHFNNHPKDEIINLDSLTIGSNLLNLKQIGQNQNYQFFKEDIKNQEIVNKLANDVDVIVNFAAESHVDRSIANPKPFIETNILGTYSLLEATKKYNKLFIHVSTDEVYGDAEDLDSFTEKSLIKPSNPYSATKASADHLVAAYHRTYNIKCITTRCTNNFGPFQFPEKLIPKTIIRAKKNLKVPLYGDGNQIRSWIYVYDHVQAIDDLILRGVHGQEYNITAWNEISNKIIVEKILKFLGKSDDLIEHVKDRPGHDRRYSIDAAKIQNEIGWKPKHEFEQALNETVEWYEQNQEWWEPLVDDNSLHSQPWTLTCK</sequence>
<comment type="cofactor">
    <cofactor evidence="1">
        <name>NAD(+)</name>
        <dbReference type="ChEBI" id="CHEBI:57540"/>
    </cofactor>
</comment>
<evidence type="ECO:0000259" key="4">
    <source>
        <dbReference type="Pfam" id="PF16363"/>
    </source>
</evidence>
<accession>A0A2S2KUK7</accession>
<organism evidence="5 6">
    <name type="scientific">Nitrosopumilus zosterae</name>
    <dbReference type="NCBI Taxonomy" id="718286"/>
    <lineage>
        <taxon>Archaea</taxon>
        <taxon>Nitrososphaerota</taxon>
        <taxon>Nitrososphaeria</taxon>
        <taxon>Nitrosopumilales</taxon>
        <taxon>Nitrosopumilaceae</taxon>
        <taxon>Nitrosopumilus</taxon>
    </lineage>
</organism>
<dbReference type="InterPro" id="IPR016040">
    <property type="entry name" value="NAD(P)-bd_dom"/>
</dbReference>
<reference evidence="5 6" key="1">
    <citation type="submission" date="2018-05" db="EMBL/GenBank/DDBJ databases">
        <title>genome sequencing of Nitrosopumilus sp. NM25.</title>
        <authorList>
            <person name="Mori K."/>
            <person name="Nakagawa T."/>
        </authorList>
    </citation>
    <scope>NUCLEOTIDE SEQUENCE [LARGE SCALE GENOMIC DNA]</scope>
    <source>
        <strain evidence="5 6">NM25</strain>
    </source>
</reference>
<evidence type="ECO:0000313" key="5">
    <source>
        <dbReference type="EMBL" id="GBH35165.1"/>
    </source>
</evidence>
<dbReference type="InterPro" id="IPR036291">
    <property type="entry name" value="NAD(P)-bd_dom_sf"/>
</dbReference>
<dbReference type="CDD" id="cd05246">
    <property type="entry name" value="dTDP_GD_SDR_e"/>
    <property type="match status" value="1"/>
</dbReference>
<evidence type="ECO:0000256" key="2">
    <source>
        <dbReference type="ARBA" id="ARBA00023027"/>
    </source>
</evidence>
<dbReference type="SUPFAM" id="SSF51735">
    <property type="entry name" value="NAD(P)-binding Rossmann-fold domains"/>
    <property type="match status" value="1"/>
</dbReference>
<protein>
    <submittedName>
        <fullName evidence="5">dTDP-glucose 4,6-dehydratase</fullName>
    </submittedName>
</protein>
<evidence type="ECO:0000256" key="1">
    <source>
        <dbReference type="ARBA" id="ARBA00001911"/>
    </source>
</evidence>
<dbReference type="NCBIfam" id="TIGR01181">
    <property type="entry name" value="dTDP_gluc_dehyt"/>
    <property type="match status" value="1"/>
</dbReference>
<dbReference type="RefSeq" id="WP_109877766.1">
    <property type="nucleotide sequence ID" value="NZ_AP026695.1"/>
</dbReference>
<dbReference type="FunFam" id="3.40.50.720:FF:000304">
    <property type="entry name" value="UDP-glucose 4,6-dehydratase"/>
    <property type="match status" value="1"/>
</dbReference>
<keyword evidence="6" id="KW-1185">Reference proteome</keyword>
<dbReference type="GO" id="GO:0008460">
    <property type="term" value="F:dTDP-glucose 4,6-dehydratase activity"/>
    <property type="evidence" value="ECO:0007669"/>
    <property type="project" value="InterPro"/>
</dbReference>
<dbReference type="GO" id="GO:0009225">
    <property type="term" value="P:nucleotide-sugar metabolic process"/>
    <property type="evidence" value="ECO:0007669"/>
    <property type="project" value="InterPro"/>
</dbReference>
<dbReference type="GeneID" id="76210186"/>
<dbReference type="Proteomes" id="UP000245829">
    <property type="component" value="Unassembled WGS sequence"/>
</dbReference>
<name>A0A2S2KUK7_9ARCH</name>
<dbReference type="InterPro" id="IPR005888">
    <property type="entry name" value="dTDP_Gluc_deHydtase"/>
</dbReference>
<dbReference type="EMBL" id="BGKI01000012">
    <property type="protein sequence ID" value="GBH35165.1"/>
    <property type="molecule type" value="Genomic_DNA"/>
</dbReference>
<proteinExistence type="predicted"/>